<dbReference type="Proteomes" id="UP001160390">
    <property type="component" value="Unassembled WGS sequence"/>
</dbReference>
<evidence type="ECO:0000313" key="2">
    <source>
        <dbReference type="Proteomes" id="UP001160390"/>
    </source>
</evidence>
<proteinExistence type="predicted"/>
<dbReference type="Pfam" id="PF07350">
    <property type="entry name" value="Gig2-like"/>
    <property type="match status" value="2"/>
</dbReference>
<evidence type="ECO:0008006" key="3">
    <source>
        <dbReference type="Google" id="ProtNLM"/>
    </source>
</evidence>
<dbReference type="PANTHER" id="PTHR30613:SF1">
    <property type="entry name" value="DUF1479 DOMAIN PROTEIN (AFU_ORTHOLOGUE AFUA_5G09280)"/>
    <property type="match status" value="1"/>
</dbReference>
<gene>
    <name evidence="1" type="ORF">CCHLO57077_00018833</name>
</gene>
<dbReference type="SUPFAM" id="SSF51197">
    <property type="entry name" value="Clavaminate synthase-like"/>
    <property type="match status" value="1"/>
</dbReference>
<dbReference type="EMBL" id="CABFNP030000720">
    <property type="protein sequence ID" value="CAI6082019.1"/>
    <property type="molecule type" value="Genomic_DNA"/>
</dbReference>
<dbReference type="InterPro" id="IPR027443">
    <property type="entry name" value="IPNS-like_sf"/>
</dbReference>
<accession>A0AA35PZ82</accession>
<dbReference type="PANTHER" id="PTHR30613">
    <property type="entry name" value="UNCHARACTERIZED PROTEIN YBIU-RELATED"/>
    <property type="match status" value="1"/>
</dbReference>
<name>A0AA35PZ82_9HYPO</name>
<keyword evidence="2" id="KW-1185">Reference proteome</keyword>
<reference evidence="1" key="1">
    <citation type="submission" date="2023-01" db="EMBL/GenBank/DDBJ databases">
        <authorList>
            <person name="Piombo E."/>
        </authorList>
    </citation>
    <scope>NUCLEOTIDE SEQUENCE</scope>
</reference>
<evidence type="ECO:0000313" key="1">
    <source>
        <dbReference type="EMBL" id="CAI6082019.1"/>
    </source>
</evidence>
<dbReference type="InterPro" id="IPR010856">
    <property type="entry name" value="Gig2-like"/>
</dbReference>
<organism evidence="1 2">
    <name type="scientific">Clonostachys chloroleuca</name>
    <dbReference type="NCBI Taxonomy" id="1926264"/>
    <lineage>
        <taxon>Eukaryota</taxon>
        <taxon>Fungi</taxon>
        <taxon>Dikarya</taxon>
        <taxon>Ascomycota</taxon>
        <taxon>Pezizomycotina</taxon>
        <taxon>Sordariomycetes</taxon>
        <taxon>Hypocreomycetidae</taxon>
        <taxon>Hypocreales</taxon>
        <taxon>Bionectriaceae</taxon>
        <taxon>Clonostachys</taxon>
    </lineage>
</organism>
<dbReference type="AlphaFoldDB" id="A0AA35PZ82"/>
<protein>
    <recommendedName>
        <fullName evidence="3">DUF1479-domain-containing protein</fullName>
    </recommendedName>
</protein>
<sequence length="484" mass="54540">MGSLAMEQLHSTCEILDQRFSVLKQSLVKPEHKQKVIESYARLLKVLKAEVDHIDKFGPALVPEVDMNEVRENGMLSAPLLCPRVILQALPLYASSTKLCLRLLGGQLPHDFASLVRERGCVILRNVVSEEQAVKWESSLKDYTRRHPGVGGHPKEKPAAWNVFWTQAQMEMRTHPAVLEAMKCVSRLWHVSNPTAPIDLDSQVIYPDRIRIRYPSDDPGQFPLEPHLDSGAIERWEDEETRKNYQAIFEGNWQDWDGWLADHRVKAKSDLYQTGTSCSVWRSLQGWLSLSHTKTGEGTLRVLPSLKLSVAYIMLRPLFHTGQFCDSLPTFPGSTPGKTQFFPTVEHHPDLDIARAIIGIPPVRPGDYVFWHCDLVHGVDSTNPGELDSSVAYNACNPLTSYNIDSLIATREAFEKRDVPVDFARSHGSWERERQHHDCGAKVDNILSRAGLRAMGLEKLDTGEDGLTDGQRFVRQMANAKLGL</sequence>
<comment type="caution">
    <text evidence="1">The sequence shown here is derived from an EMBL/GenBank/DDBJ whole genome shotgun (WGS) entry which is preliminary data.</text>
</comment>
<dbReference type="Gene3D" id="2.60.120.330">
    <property type="entry name" value="B-lactam Antibiotic, Isopenicillin N Synthase, Chain"/>
    <property type="match status" value="2"/>
</dbReference>